<dbReference type="InterPro" id="IPR009097">
    <property type="entry name" value="Cyclic_Pdiesterase"/>
</dbReference>
<gene>
    <name evidence="1" type="ORF">NX794_15820</name>
</gene>
<dbReference type="Proteomes" id="UP001205612">
    <property type="component" value="Unassembled WGS sequence"/>
</dbReference>
<dbReference type="RefSeq" id="WP_258779174.1">
    <property type="nucleotide sequence ID" value="NZ_JANUGP010000010.1"/>
</dbReference>
<keyword evidence="2" id="KW-1185">Reference proteome</keyword>
<sequence length="141" mass="14821">MQGVGFVGEVEEHDVRAIADAAGERLAAVPAFGVQVGPHVRDPGTILLHVHPDGSVHAVRTAFRSVLDEVPENADGFTPHVSVAYGASSGPAGPVFQARDQQDFTPAQARGLDFESAPARSVLGCRGRESVARWKKASGTR</sequence>
<dbReference type="EMBL" id="JANUGP010000010">
    <property type="protein sequence ID" value="MCS0602667.1"/>
    <property type="molecule type" value="Genomic_DNA"/>
</dbReference>
<dbReference type="Gene3D" id="3.90.1140.10">
    <property type="entry name" value="Cyclic phosphodiesterase"/>
    <property type="match status" value="1"/>
</dbReference>
<dbReference type="SUPFAM" id="SSF55144">
    <property type="entry name" value="LigT-like"/>
    <property type="match status" value="1"/>
</dbReference>
<organism evidence="1 2">
    <name type="scientific">Streptomyces pyxinicus</name>
    <dbReference type="NCBI Taxonomy" id="2970331"/>
    <lineage>
        <taxon>Bacteria</taxon>
        <taxon>Bacillati</taxon>
        <taxon>Actinomycetota</taxon>
        <taxon>Actinomycetes</taxon>
        <taxon>Kitasatosporales</taxon>
        <taxon>Streptomycetaceae</taxon>
        <taxon>Streptomyces</taxon>
    </lineage>
</organism>
<name>A0ABT2B2C8_9ACTN</name>
<dbReference type="GO" id="GO:0016874">
    <property type="term" value="F:ligase activity"/>
    <property type="evidence" value="ECO:0007669"/>
    <property type="project" value="UniProtKB-KW"/>
</dbReference>
<dbReference type="Pfam" id="PF13563">
    <property type="entry name" value="2_5_RNA_ligase2"/>
    <property type="match status" value="1"/>
</dbReference>
<comment type="caution">
    <text evidence="1">The sequence shown here is derived from an EMBL/GenBank/DDBJ whole genome shotgun (WGS) entry which is preliminary data.</text>
</comment>
<proteinExistence type="predicted"/>
<protein>
    <submittedName>
        <fullName evidence="1">2'-5' RNA ligase family protein</fullName>
    </submittedName>
</protein>
<evidence type="ECO:0000313" key="2">
    <source>
        <dbReference type="Proteomes" id="UP001205612"/>
    </source>
</evidence>
<keyword evidence="1" id="KW-0436">Ligase</keyword>
<evidence type="ECO:0000313" key="1">
    <source>
        <dbReference type="EMBL" id="MCS0602667.1"/>
    </source>
</evidence>
<reference evidence="1 2" key="1">
    <citation type="submission" date="2022-08" db="EMBL/GenBank/DDBJ databases">
        <authorList>
            <person name="Somphong A."/>
            <person name="Phongsopitanun W."/>
        </authorList>
    </citation>
    <scope>NUCLEOTIDE SEQUENCE [LARGE SCALE GENOMIC DNA]</scope>
    <source>
        <strain evidence="1 2">LP11</strain>
    </source>
</reference>
<accession>A0ABT2B2C8</accession>